<evidence type="ECO:0000256" key="2">
    <source>
        <dbReference type="SAM" id="MobiDB-lite"/>
    </source>
</evidence>
<name>A0A7N0U9Y5_KALFE</name>
<dbReference type="AlphaFoldDB" id="A0A7N0U9Y5"/>
<sequence length="436" mass="49409">MSSQLHDLLQQDQEPFHLRDYIADRRTKLRTPSTRHQQQLTTNGGKSSTNHFSVTFCKNTCFSGKHDSPDLTRASPVLHFPKRPVKLLHIPSRTAALLLEAALRIHKSSPAKHVQRSRHDFGFIGSVLKMLSFKTQKRNDRRLETGGVHPPGKNVFQREASRESASGSGNTRPELMGSEAAPSDSDMEFCDAETSSSSSNSDATRFCENQQPGFSFLPPSPSRRTAKDEYEKEQCSPICVLDPLFQYEDDANDDESDRYGLQCSSYATLQRKQRQLLQKLRRLAALAELDPKALEQIILRDEHERDLERLEESDDVASEVSSVSGDEFLLRQVLEKFGFHDPRRIPVDLKRLVSDLIAEEEEMSSESFDLVSTVCARLESWRDVEPNTIAMMVDRDFKQESRGWESNHGQAPEVATEVDDAIFGSLVEELIRELSQ</sequence>
<evidence type="ECO:0000259" key="3">
    <source>
        <dbReference type="Pfam" id="PF14309"/>
    </source>
</evidence>
<feature type="coiled-coil region" evidence="1">
    <location>
        <begin position="266"/>
        <end position="320"/>
    </location>
</feature>
<evidence type="ECO:0000313" key="4">
    <source>
        <dbReference type="EnsemblPlants" id="Kaladp0059s0100.1.v1.1"/>
    </source>
</evidence>
<reference evidence="4" key="1">
    <citation type="submission" date="2021-01" db="UniProtKB">
        <authorList>
            <consortium name="EnsemblPlants"/>
        </authorList>
    </citation>
    <scope>IDENTIFICATION</scope>
</reference>
<feature type="domain" description="DUF4378" evidence="3">
    <location>
        <begin position="360"/>
        <end position="429"/>
    </location>
</feature>
<dbReference type="OMA" id="NEERSYD"/>
<evidence type="ECO:0000313" key="5">
    <source>
        <dbReference type="Proteomes" id="UP000594263"/>
    </source>
</evidence>
<dbReference type="PANTHER" id="PTHR33623:SF5">
    <property type="entry name" value="HISTONE-LYSINE N-METHYLTRANSFERASE SETD1B-LIKE PROTEIN"/>
    <property type="match status" value="1"/>
</dbReference>
<evidence type="ECO:0000256" key="1">
    <source>
        <dbReference type="SAM" id="Coils"/>
    </source>
</evidence>
<dbReference type="Gramene" id="Kaladp0059s0100.1.v1.1">
    <property type="protein sequence ID" value="Kaladp0059s0100.1.v1.1"/>
    <property type="gene ID" value="Kaladp0059s0100.v1.1"/>
</dbReference>
<feature type="region of interest" description="Disordered" evidence="2">
    <location>
        <begin position="138"/>
        <end position="229"/>
    </location>
</feature>
<organism evidence="4 5">
    <name type="scientific">Kalanchoe fedtschenkoi</name>
    <name type="common">Lavender scallops</name>
    <name type="synonym">South American air plant</name>
    <dbReference type="NCBI Taxonomy" id="63787"/>
    <lineage>
        <taxon>Eukaryota</taxon>
        <taxon>Viridiplantae</taxon>
        <taxon>Streptophyta</taxon>
        <taxon>Embryophyta</taxon>
        <taxon>Tracheophyta</taxon>
        <taxon>Spermatophyta</taxon>
        <taxon>Magnoliopsida</taxon>
        <taxon>eudicotyledons</taxon>
        <taxon>Gunneridae</taxon>
        <taxon>Pentapetalae</taxon>
        <taxon>Saxifragales</taxon>
        <taxon>Crassulaceae</taxon>
        <taxon>Kalanchoe</taxon>
    </lineage>
</organism>
<dbReference type="Proteomes" id="UP000594263">
    <property type="component" value="Unplaced"/>
</dbReference>
<keyword evidence="5" id="KW-1185">Reference proteome</keyword>
<feature type="compositionally biased region" description="Polar residues" evidence="2">
    <location>
        <begin position="30"/>
        <end position="47"/>
    </location>
</feature>
<dbReference type="EnsemblPlants" id="Kaladp0059s0100.1.v1.1">
    <property type="protein sequence ID" value="Kaladp0059s0100.1.v1.1"/>
    <property type="gene ID" value="Kaladp0059s0100.v1.1"/>
</dbReference>
<dbReference type="InterPro" id="IPR025486">
    <property type="entry name" value="DUF4378"/>
</dbReference>
<feature type="region of interest" description="Disordered" evidence="2">
    <location>
        <begin position="28"/>
        <end position="47"/>
    </location>
</feature>
<accession>A0A7N0U9Y5</accession>
<keyword evidence="1" id="KW-0175">Coiled coil</keyword>
<proteinExistence type="predicted"/>
<dbReference type="Pfam" id="PF14309">
    <property type="entry name" value="DUF4378"/>
    <property type="match status" value="1"/>
</dbReference>
<dbReference type="PANTHER" id="PTHR33623">
    <property type="entry name" value="OS04G0572500 PROTEIN"/>
    <property type="match status" value="1"/>
</dbReference>
<protein>
    <recommendedName>
        <fullName evidence="3">DUF4378 domain-containing protein</fullName>
    </recommendedName>
</protein>